<protein>
    <submittedName>
        <fullName evidence="12 14">Zinc finger, C2H2 domain and Zinc finger C2H2-type/integrase DNA-binding domain-containing protein</fullName>
    </submittedName>
</protein>
<dbReference type="AlphaFoldDB" id="A0A090KZE9"/>
<keyword evidence="5" id="KW-0862">Zinc</keyword>
<dbReference type="GO" id="GO:0008270">
    <property type="term" value="F:zinc ion binding"/>
    <property type="evidence" value="ECO:0007669"/>
    <property type="project" value="UniProtKB-KW"/>
</dbReference>
<dbReference type="GO" id="GO:0000978">
    <property type="term" value="F:RNA polymerase II cis-regulatory region sequence-specific DNA binding"/>
    <property type="evidence" value="ECO:0007669"/>
    <property type="project" value="TreeGrafter"/>
</dbReference>
<keyword evidence="12" id="KW-0238">DNA-binding</keyword>
<feature type="domain" description="C2H2-type" evidence="11">
    <location>
        <begin position="224"/>
        <end position="260"/>
    </location>
</feature>
<keyword evidence="3" id="KW-0677">Repeat</keyword>
<dbReference type="GO" id="GO:0031536">
    <property type="term" value="P:positive regulation of exit from mitosis"/>
    <property type="evidence" value="ECO:0007669"/>
    <property type="project" value="EnsemblMetazoa"/>
</dbReference>
<feature type="region of interest" description="Disordered" evidence="10">
    <location>
        <begin position="88"/>
        <end position="140"/>
    </location>
</feature>
<dbReference type="CTD" id="36373580"/>
<dbReference type="InterPro" id="IPR042972">
    <property type="entry name" value="INSM1/2"/>
</dbReference>
<evidence type="ECO:0000256" key="5">
    <source>
        <dbReference type="ARBA" id="ARBA00022833"/>
    </source>
</evidence>
<dbReference type="GO" id="GO:0001227">
    <property type="term" value="F:DNA-binding transcription repressor activity, RNA polymerase II-specific"/>
    <property type="evidence" value="ECO:0007669"/>
    <property type="project" value="TreeGrafter"/>
</dbReference>
<dbReference type="GO" id="GO:0055057">
    <property type="term" value="P:neuroblast division"/>
    <property type="evidence" value="ECO:0007669"/>
    <property type="project" value="EnsemblMetazoa"/>
</dbReference>
<keyword evidence="2" id="KW-0479">Metal-binding</keyword>
<dbReference type="EMBL" id="LN609406">
    <property type="protein sequence ID" value="CEF61212.1"/>
    <property type="molecule type" value="Genomic_DNA"/>
</dbReference>
<dbReference type="Proteomes" id="UP000035682">
    <property type="component" value="Unplaced"/>
</dbReference>
<dbReference type="GO" id="GO:0001764">
    <property type="term" value="P:neuron migration"/>
    <property type="evidence" value="ECO:0007669"/>
    <property type="project" value="EnsemblMetazoa"/>
</dbReference>
<evidence type="ECO:0000256" key="1">
    <source>
        <dbReference type="ARBA" id="ARBA00004123"/>
    </source>
</evidence>
<dbReference type="Gene3D" id="3.30.160.60">
    <property type="entry name" value="Classic Zinc Finger"/>
    <property type="match status" value="1"/>
</dbReference>
<evidence type="ECO:0000256" key="7">
    <source>
        <dbReference type="ARBA" id="ARBA00023163"/>
    </source>
</evidence>
<keyword evidence="7" id="KW-0804">Transcription</keyword>
<evidence type="ECO:0000313" key="13">
    <source>
        <dbReference type="Proteomes" id="UP000035682"/>
    </source>
</evidence>
<keyword evidence="6" id="KW-0805">Transcription regulation</keyword>
<evidence type="ECO:0000256" key="3">
    <source>
        <dbReference type="ARBA" id="ARBA00022737"/>
    </source>
</evidence>
<evidence type="ECO:0000256" key="4">
    <source>
        <dbReference type="ARBA" id="ARBA00022771"/>
    </source>
</evidence>
<gene>
    <name evidence="12 14 15" type="ORF">SRAE_0000033900</name>
</gene>
<dbReference type="WormBase" id="SRAE_0000033900">
    <property type="protein sequence ID" value="SRP06010"/>
    <property type="gene ID" value="WBGene00256082"/>
</dbReference>
<name>A0A090KZE9_STRRB</name>
<dbReference type="GO" id="GO:0003032">
    <property type="term" value="P:detection of oxygen"/>
    <property type="evidence" value="ECO:0007669"/>
    <property type="project" value="EnsemblMetazoa"/>
</dbReference>
<dbReference type="InterPro" id="IPR013087">
    <property type="entry name" value="Znf_C2H2_type"/>
</dbReference>
<accession>A0A090KZE9</accession>
<keyword evidence="8" id="KW-0539">Nucleus</keyword>
<dbReference type="GO" id="GO:0048665">
    <property type="term" value="P:neuron fate specification"/>
    <property type="evidence" value="ECO:0007669"/>
    <property type="project" value="EnsemblMetazoa"/>
</dbReference>
<proteinExistence type="predicted"/>
<evidence type="ECO:0000256" key="2">
    <source>
        <dbReference type="ARBA" id="ARBA00022723"/>
    </source>
</evidence>
<keyword evidence="13" id="KW-1185">Reference proteome</keyword>
<reference evidence="13" key="1">
    <citation type="submission" date="2014-09" db="EMBL/GenBank/DDBJ databases">
        <authorList>
            <person name="Martin A.A."/>
        </authorList>
    </citation>
    <scope>NUCLEOTIDE SEQUENCE</scope>
    <source>
        <strain evidence="13">ED321</strain>
    </source>
</reference>
<dbReference type="PROSITE" id="PS50157">
    <property type="entry name" value="ZINC_FINGER_C2H2_2"/>
    <property type="match status" value="1"/>
</dbReference>
<dbReference type="GO" id="GO:0106027">
    <property type="term" value="P:neuron projection organization"/>
    <property type="evidence" value="ECO:0007669"/>
    <property type="project" value="EnsemblMetazoa"/>
</dbReference>
<dbReference type="GO" id="GO:0005634">
    <property type="term" value="C:nucleus"/>
    <property type="evidence" value="ECO:0007669"/>
    <property type="project" value="UniProtKB-SubCell"/>
</dbReference>
<dbReference type="GO" id="GO:0061629">
    <property type="term" value="F:RNA polymerase II-specific DNA-binding transcription factor binding"/>
    <property type="evidence" value="ECO:0007669"/>
    <property type="project" value="EnsemblMetazoa"/>
</dbReference>
<dbReference type="GO" id="GO:0007411">
    <property type="term" value="P:axon guidance"/>
    <property type="evidence" value="ECO:0007669"/>
    <property type="project" value="EnsemblMetazoa"/>
</dbReference>
<reference evidence="12" key="2">
    <citation type="submission" date="2014-09" db="EMBL/GenBank/DDBJ databases">
        <authorList>
            <person name="Aslett A.Martin."/>
        </authorList>
    </citation>
    <scope>NUCLEOTIDE SEQUENCE</scope>
    <source>
        <strain evidence="12">ED321 Heterogonic</strain>
    </source>
</reference>
<comment type="subcellular location">
    <subcellularLocation>
        <location evidence="1">Nucleus</location>
    </subcellularLocation>
</comment>
<dbReference type="GO" id="GO:0003031">
    <property type="term" value="P:detection of carbon dioxide"/>
    <property type="evidence" value="ECO:0007669"/>
    <property type="project" value="EnsemblMetazoa"/>
</dbReference>
<dbReference type="RefSeq" id="XP_024500421.1">
    <property type="nucleotide sequence ID" value="XM_024646216.1"/>
</dbReference>
<dbReference type="GO" id="GO:0017053">
    <property type="term" value="C:transcription repressor complex"/>
    <property type="evidence" value="ECO:0007669"/>
    <property type="project" value="TreeGrafter"/>
</dbReference>
<dbReference type="GeneID" id="36373580"/>
<feature type="compositionally biased region" description="Low complexity" evidence="10">
    <location>
        <begin position="101"/>
        <end position="119"/>
    </location>
</feature>
<dbReference type="GO" id="GO:0060179">
    <property type="term" value="P:male mating behavior"/>
    <property type="evidence" value="ECO:0007669"/>
    <property type="project" value="EnsemblMetazoa"/>
</dbReference>
<dbReference type="OrthoDB" id="8953942at2759"/>
<evidence type="ECO:0000256" key="9">
    <source>
        <dbReference type="PROSITE-ProRule" id="PRU00042"/>
    </source>
</evidence>
<evidence type="ECO:0000313" key="12">
    <source>
        <dbReference type="EMBL" id="CEF61212.1"/>
    </source>
</evidence>
<evidence type="ECO:0000256" key="10">
    <source>
        <dbReference type="SAM" id="MobiDB-lite"/>
    </source>
</evidence>
<keyword evidence="4 9" id="KW-0863">Zinc-finger</keyword>
<evidence type="ECO:0000259" key="11">
    <source>
        <dbReference type="PROSITE" id="PS50157"/>
    </source>
</evidence>
<dbReference type="PANTHER" id="PTHR15065:SF4">
    <property type="entry name" value="LD18634P"/>
    <property type="match status" value="1"/>
</dbReference>
<evidence type="ECO:0000256" key="8">
    <source>
        <dbReference type="ARBA" id="ARBA00023242"/>
    </source>
</evidence>
<evidence type="ECO:0000313" key="14">
    <source>
        <dbReference type="WBParaSite" id="SRAE_0000033900.1"/>
    </source>
</evidence>
<dbReference type="WBParaSite" id="SRAE_0000033900.1">
    <property type="protein sequence ID" value="SRAE_0000033900.1"/>
    <property type="gene ID" value="WBGene00256082"/>
</dbReference>
<dbReference type="PANTHER" id="PTHR15065">
    <property type="entry name" value="INSULINOMA-ASSOCIATED 1"/>
    <property type="match status" value="1"/>
</dbReference>
<evidence type="ECO:0000313" key="15">
    <source>
        <dbReference type="WormBase" id="SRAE_0000033900"/>
    </source>
</evidence>
<evidence type="ECO:0000256" key="6">
    <source>
        <dbReference type="ARBA" id="ARBA00023015"/>
    </source>
</evidence>
<reference evidence="14" key="3">
    <citation type="submission" date="2020-12" db="UniProtKB">
        <authorList>
            <consortium name="WormBaseParasite"/>
        </authorList>
    </citation>
    <scope>IDENTIFICATION</scope>
</reference>
<organism evidence="12">
    <name type="scientific">Strongyloides ratti</name>
    <name type="common">Parasitic roundworm</name>
    <dbReference type="NCBI Taxonomy" id="34506"/>
    <lineage>
        <taxon>Eukaryota</taxon>
        <taxon>Metazoa</taxon>
        <taxon>Ecdysozoa</taxon>
        <taxon>Nematoda</taxon>
        <taxon>Chromadorea</taxon>
        <taxon>Rhabditida</taxon>
        <taxon>Tylenchina</taxon>
        <taxon>Panagrolaimomorpha</taxon>
        <taxon>Strongyloidoidea</taxon>
        <taxon>Strongyloididae</taxon>
        <taxon>Strongyloides</taxon>
    </lineage>
</organism>
<sequence>MFANTQPNLSLLLGQQFLNNLNSNNQNISSQITSPLPETSKANSIDMFSMNPFLLNANLNVSPDMNLLYQMLQLQILTNSQNMLKSDNSQGTLKLDEESKSISPLSVTPLPSSSSLSSNKGKKRSNNDNNIGPKEKKSRQIRKIIAADTETNSPVSGMYIKDASELSAEDLQKAADIDETAAYVEISEESRREIAKIHEKDTIGDSICALCKVKFEDVFKLAMHKCPRIMHEEYRCECNKVFSCPANLASHRRWHKPKSNYSSPSPQSLSQTCEECHETFDSKRALKKHTCSRSRSLSNTSISSILNTPSTLNSNQTLNFETLNSTVTDGINLLASCLGLA</sequence>